<feature type="transmembrane region" description="Helical" evidence="1">
    <location>
        <begin position="144"/>
        <end position="162"/>
    </location>
</feature>
<gene>
    <name evidence="2" type="ORF">CGC53_09835</name>
</gene>
<feature type="transmembrane region" description="Helical" evidence="1">
    <location>
        <begin position="56"/>
        <end position="74"/>
    </location>
</feature>
<protein>
    <submittedName>
        <fullName evidence="2">Uncharacterized protein</fullName>
    </submittedName>
</protein>
<reference evidence="3" key="1">
    <citation type="submission" date="2017-06" db="EMBL/GenBank/DDBJ databases">
        <title>Capnocytophaga spp. assemblies.</title>
        <authorList>
            <person name="Gulvik C.A."/>
        </authorList>
    </citation>
    <scope>NUCLEOTIDE SEQUENCE [LARGE SCALE GENOMIC DNA]</scope>
    <source>
        <strain evidence="3">H6253</strain>
    </source>
</reference>
<proteinExistence type="predicted"/>
<accession>A0A250FF14</accession>
<dbReference type="KEGG" id="clk:CGC53_09835"/>
<feature type="transmembrane region" description="Helical" evidence="1">
    <location>
        <begin position="168"/>
        <end position="187"/>
    </location>
</feature>
<dbReference type="EMBL" id="CP022384">
    <property type="protein sequence ID" value="ATA82617.1"/>
    <property type="molecule type" value="Genomic_DNA"/>
</dbReference>
<evidence type="ECO:0000256" key="1">
    <source>
        <dbReference type="SAM" id="Phobius"/>
    </source>
</evidence>
<sequence length="200" mass="23422">MELQVADSLKIIQSVINQRKQKYEENGFFLIFWSVLIMLAGIIQFVMLITDYYPKQSGLVWLILMPIGFFYNLWAKIKNTKRKKTEKSYNDWTDCLWFIAGINAMIAFLIPWSIFDSFLTAFLIIYLPFTFVALTMALQMKMKLWIATCLLAFIIIYAVQFISFSQEVFLPLLSSLIAVLLFLVPGIQFNKEYKKRNNVC</sequence>
<feature type="transmembrane region" description="Helical" evidence="1">
    <location>
        <begin position="28"/>
        <end position="50"/>
    </location>
</feature>
<evidence type="ECO:0000313" key="3">
    <source>
        <dbReference type="Proteomes" id="UP000217276"/>
    </source>
</evidence>
<dbReference type="RefSeq" id="WP_095914607.1">
    <property type="nucleotide sequence ID" value="NZ_CP022384.1"/>
</dbReference>
<organism evidence="2 3">
    <name type="scientific">Capnocytophaga leadbetteri</name>
    <dbReference type="NCBI Taxonomy" id="327575"/>
    <lineage>
        <taxon>Bacteria</taxon>
        <taxon>Pseudomonadati</taxon>
        <taxon>Bacteroidota</taxon>
        <taxon>Flavobacteriia</taxon>
        <taxon>Flavobacteriales</taxon>
        <taxon>Flavobacteriaceae</taxon>
        <taxon>Capnocytophaga</taxon>
    </lineage>
</organism>
<keyword evidence="1" id="KW-1133">Transmembrane helix</keyword>
<keyword evidence="1" id="KW-0812">Transmembrane</keyword>
<keyword evidence="1" id="KW-0472">Membrane</keyword>
<name>A0A250FF14_9FLAO</name>
<dbReference type="AlphaFoldDB" id="A0A250FF14"/>
<feature type="transmembrane region" description="Helical" evidence="1">
    <location>
        <begin position="118"/>
        <end position="137"/>
    </location>
</feature>
<keyword evidence="3" id="KW-1185">Reference proteome</keyword>
<evidence type="ECO:0000313" key="2">
    <source>
        <dbReference type="EMBL" id="ATA82617.1"/>
    </source>
</evidence>
<dbReference type="Proteomes" id="UP000217276">
    <property type="component" value="Chromosome"/>
</dbReference>
<feature type="transmembrane region" description="Helical" evidence="1">
    <location>
        <begin position="95"/>
        <end position="112"/>
    </location>
</feature>